<dbReference type="RefSeq" id="WP_058774982.1">
    <property type="nucleotide sequence ID" value="NZ_LDSD01000022.1"/>
</dbReference>
<dbReference type="InterPro" id="IPR017483">
    <property type="entry name" value="CHP03034"/>
</dbReference>
<name>A0A8E1RXS4_9GAMM</name>
<sequence>MALATFPLNIFTTQRMFNDYGADDMRYGDICERRMKNEFGLTHISNMVDPWSMTRLHPFHNPQSRFAGAYEKPGEKLSPLECARLLFAEMQTTSLPFALVGPQRFLINKMLEHFMRSSGLPFRDLSLDMAYRDKIMNDRSINSTHKAIIDTLNVNIDYGIKGLPLKNTGDINSAINNSILPKFDSLIMDKINGLGITVHDVYATKIDILSLDVNGARWRAKMRFSGQDHFGLDTYDIHKHKFRQFQFFTIWFTLQRYDKFGFRPFLTNMDAVIDIEGGR</sequence>
<proteinExistence type="predicted"/>
<organism evidence="1 2">
    <name type="scientific">Pantoea dispersa</name>
    <dbReference type="NCBI Taxonomy" id="59814"/>
    <lineage>
        <taxon>Bacteria</taxon>
        <taxon>Pseudomonadati</taxon>
        <taxon>Pseudomonadota</taxon>
        <taxon>Gammaproteobacteria</taxon>
        <taxon>Enterobacterales</taxon>
        <taxon>Erwiniaceae</taxon>
        <taxon>Pantoea</taxon>
    </lineage>
</organism>
<evidence type="ECO:0000313" key="1">
    <source>
        <dbReference type="EMBL" id="KTS66950.1"/>
    </source>
</evidence>
<dbReference type="NCBIfam" id="TIGR03034">
    <property type="entry name" value="YPO3983 family protein"/>
    <property type="match status" value="1"/>
</dbReference>
<accession>A0A8E1RXS4</accession>
<gene>
    <name evidence="1" type="ORF">SA3R_14885</name>
</gene>
<dbReference type="Pfam" id="PF11692">
    <property type="entry name" value="DUF3289"/>
    <property type="match status" value="1"/>
</dbReference>
<reference evidence="1 2" key="1">
    <citation type="journal article" date="2016" name="Front. Microbiol.">
        <title>Genomic Resource of Rice Seed Associated Bacteria.</title>
        <authorList>
            <person name="Midha S."/>
            <person name="Bansal K."/>
            <person name="Sharma S."/>
            <person name="Kumar N."/>
            <person name="Patil P.P."/>
            <person name="Chaudhry V."/>
            <person name="Patil P.B."/>
        </authorList>
    </citation>
    <scope>NUCLEOTIDE SEQUENCE [LARGE SCALE GENOMIC DNA]</scope>
    <source>
        <strain evidence="1 2">SA3</strain>
    </source>
</reference>
<dbReference type="AlphaFoldDB" id="A0A8E1RXS4"/>
<dbReference type="EMBL" id="LDSE01000027">
    <property type="protein sequence ID" value="KTS66950.1"/>
    <property type="molecule type" value="Genomic_DNA"/>
</dbReference>
<evidence type="ECO:0008006" key="3">
    <source>
        <dbReference type="Google" id="ProtNLM"/>
    </source>
</evidence>
<dbReference type="Proteomes" id="UP000071979">
    <property type="component" value="Unassembled WGS sequence"/>
</dbReference>
<comment type="caution">
    <text evidence="1">The sequence shown here is derived from an EMBL/GenBank/DDBJ whole genome shotgun (WGS) entry which is preliminary data.</text>
</comment>
<protein>
    <recommendedName>
        <fullName evidence="3">DUF3289 family protein</fullName>
    </recommendedName>
</protein>
<evidence type="ECO:0000313" key="2">
    <source>
        <dbReference type="Proteomes" id="UP000071979"/>
    </source>
</evidence>